<dbReference type="EMBL" id="CANHGI010000006">
    <property type="protein sequence ID" value="CAI5454883.1"/>
    <property type="molecule type" value="Genomic_DNA"/>
</dbReference>
<comment type="caution">
    <text evidence="3">The sequence shown here is derived from an EMBL/GenBank/DDBJ whole genome shotgun (WGS) entry which is preliminary data.</text>
</comment>
<protein>
    <recommendedName>
        <fullName evidence="2">Aminopeptidase N-like N-terminal domain-containing protein</fullName>
    </recommendedName>
</protein>
<dbReference type="PANTHER" id="PTHR11533">
    <property type="entry name" value="PROTEASE M1 ZINC METALLOPROTEASE"/>
    <property type="match status" value="1"/>
</dbReference>
<dbReference type="InterPro" id="IPR045357">
    <property type="entry name" value="Aminopeptidase_N-like_N"/>
</dbReference>
<evidence type="ECO:0000259" key="2">
    <source>
        <dbReference type="Pfam" id="PF17900"/>
    </source>
</evidence>
<reference evidence="3" key="1">
    <citation type="submission" date="2022-11" db="EMBL/GenBank/DDBJ databases">
        <authorList>
            <person name="Kikuchi T."/>
        </authorList>
    </citation>
    <scope>NUCLEOTIDE SEQUENCE</scope>
    <source>
        <strain evidence="3">PS1010</strain>
    </source>
</reference>
<dbReference type="GO" id="GO:0005737">
    <property type="term" value="C:cytoplasm"/>
    <property type="evidence" value="ECO:0007669"/>
    <property type="project" value="TreeGrafter"/>
</dbReference>
<dbReference type="GO" id="GO:0016020">
    <property type="term" value="C:membrane"/>
    <property type="evidence" value="ECO:0007669"/>
    <property type="project" value="TreeGrafter"/>
</dbReference>
<dbReference type="InterPro" id="IPR042097">
    <property type="entry name" value="Aminopeptidase_N-like_N_sf"/>
</dbReference>
<dbReference type="GO" id="GO:0070006">
    <property type="term" value="F:metalloaminopeptidase activity"/>
    <property type="evidence" value="ECO:0007669"/>
    <property type="project" value="TreeGrafter"/>
</dbReference>
<dbReference type="GO" id="GO:0008270">
    <property type="term" value="F:zinc ion binding"/>
    <property type="evidence" value="ECO:0007669"/>
    <property type="project" value="TreeGrafter"/>
</dbReference>
<dbReference type="GO" id="GO:0006508">
    <property type="term" value="P:proteolysis"/>
    <property type="evidence" value="ECO:0007669"/>
    <property type="project" value="TreeGrafter"/>
</dbReference>
<sequence>MKINHFLNLHINFCTCRFLITWFLLTFSACLIYAIVVFGSLVNRKILPTNNVPKTIPYITVPSEYDVFLEFFGSSSLINKTYTGSLQMTFEAKDLTQRLFFHRGPDIRILNITLEDSNGTKSTPSAGAYDKNTDVQAYIPISNLTKETTYKLEIGFEGTIGENPNGPLDLPYTSENNENKHSMVFGHSTTASSGLRFLMPCLDSQDFPALFNFNIRHPPDFRVISNFVGNVQQSPLYTTTIFNATFQTFSSSIVLALIDMNLTSQSIKQEDIMINKYFRKNVINTVSTDRVLQFMASKTSNIGKLDVLCLPQLSTINQAGISFLNEEDVQRENFDLGINNFKN</sequence>
<organism evidence="3 4">
    <name type="scientific">Caenorhabditis angaria</name>
    <dbReference type="NCBI Taxonomy" id="860376"/>
    <lineage>
        <taxon>Eukaryota</taxon>
        <taxon>Metazoa</taxon>
        <taxon>Ecdysozoa</taxon>
        <taxon>Nematoda</taxon>
        <taxon>Chromadorea</taxon>
        <taxon>Rhabditida</taxon>
        <taxon>Rhabditina</taxon>
        <taxon>Rhabditomorpha</taxon>
        <taxon>Rhabditoidea</taxon>
        <taxon>Rhabditidae</taxon>
        <taxon>Peloderinae</taxon>
        <taxon>Caenorhabditis</taxon>
    </lineage>
</organism>
<evidence type="ECO:0000313" key="4">
    <source>
        <dbReference type="Proteomes" id="UP001152747"/>
    </source>
</evidence>
<proteinExistence type="predicted"/>
<dbReference type="SUPFAM" id="SSF63737">
    <property type="entry name" value="Leukotriene A4 hydrolase N-terminal domain"/>
    <property type="match status" value="1"/>
</dbReference>
<evidence type="ECO:0000313" key="3">
    <source>
        <dbReference type="EMBL" id="CAI5454883.1"/>
    </source>
</evidence>
<keyword evidence="1" id="KW-0812">Transmembrane</keyword>
<dbReference type="Pfam" id="PF17900">
    <property type="entry name" value="Peptidase_M1_N"/>
    <property type="match status" value="1"/>
</dbReference>
<dbReference type="GO" id="GO:0043171">
    <property type="term" value="P:peptide catabolic process"/>
    <property type="evidence" value="ECO:0007669"/>
    <property type="project" value="TreeGrafter"/>
</dbReference>
<dbReference type="Gene3D" id="2.60.40.1730">
    <property type="entry name" value="tricorn interacting facor f3 domain"/>
    <property type="match status" value="1"/>
</dbReference>
<feature type="domain" description="Aminopeptidase N-like N-terminal" evidence="2">
    <location>
        <begin position="61"/>
        <end position="230"/>
    </location>
</feature>
<dbReference type="GO" id="GO:0042277">
    <property type="term" value="F:peptide binding"/>
    <property type="evidence" value="ECO:0007669"/>
    <property type="project" value="TreeGrafter"/>
</dbReference>
<keyword evidence="1" id="KW-1133">Transmembrane helix</keyword>
<evidence type="ECO:0000256" key="1">
    <source>
        <dbReference type="SAM" id="Phobius"/>
    </source>
</evidence>
<dbReference type="Proteomes" id="UP001152747">
    <property type="component" value="Unassembled WGS sequence"/>
</dbReference>
<accession>A0A9P1J339</accession>
<keyword evidence="4" id="KW-1185">Reference proteome</keyword>
<feature type="transmembrane region" description="Helical" evidence="1">
    <location>
        <begin position="20"/>
        <end position="42"/>
    </location>
</feature>
<dbReference type="GO" id="GO:0005615">
    <property type="term" value="C:extracellular space"/>
    <property type="evidence" value="ECO:0007669"/>
    <property type="project" value="TreeGrafter"/>
</dbReference>
<dbReference type="AlphaFoldDB" id="A0A9P1J339"/>
<keyword evidence="1" id="KW-0472">Membrane</keyword>
<dbReference type="OrthoDB" id="5838294at2759"/>
<dbReference type="PANTHER" id="PTHR11533:SF299">
    <property type="entry name" value="AMINOPEPTIDASE"/>
    <property type="match status" value="1"/>
</dbReference>
<name>A0A9P1J339_9PELO</name>
<gene>
    <name evidence="3" type="ORF">CAMP_LOCUS17520</name>
</gene>
<dbReference type="InterPro" id="IPR050344">
    <property type="entry name" value="Peptidase_M1_aminopeptidases"/>
</dbReference>
<dbReference type="PROSITE" id="PS51257">
    <property type="entry name" value="PROKAR_LIPOPROTEIN"/>
    <property type="match status" value="1"/>
</dbReference>